<comment type="caution">
    <text evidence="1">The sequence shown here is derived from an EMBL/GenBank/DDBJ whole genome shotgun (WGS) entry which is preliminary data.</text>
</comment>
<dbReference type="AlphaFoldDB" id="A0A8H6END4"/>
<name>A0A8H6END4_9HELO</name>
<organism evidence="1 2">
    <name type="scientific">Botrytis fragariae</name>
    <dbReference type="NCBI Taxonomy" id="1964551"/>
    <lineage>
        <taxon>Eukaryota</taxon>
        <taxon>Fungi</taxon>
        <taxon>Dikarya</taxon>
        <taxon>Ascomycota</taxon>
        <taxon>Pezizomycotina</taxon>
        <taxon>Leotiomycetes</taxon>
        <taxon>Helotiales</taxon>
        <taxon>Sclerotiniaceae</taxon>
        <taxon>Botrytis</taxon>
    </lineage>
</organism>
<sequence length="207" mass="23084">MPMIWSVLLHHARRASQRGFIPRAPNPSLAARWRGYRAGHFLGSIQMIFNLESTMTHSRLAGLVFLMPSLELHSEGTLVLEIFHCSDNPRVHRYGTIILIMAGKNGRGRTGTASKTPDFSSLPSRVIDYASRLTVKPELLTAGERRCSDRRKNGLSGGKKLKLSITTLLAIQEQITRGSLRNSSKRRSKAEMSLYYLEIPVSAVPTN</sequence>
<gene>
    <name evidence="1" type="ORF">Bfra_000686</name>
</gene>
<proteinExistence type="predicted"/>
<dbReference type="Proteomes" id="UP000531561">
    <property type="component" value="Unassembled WGS sequence"/>
</dbReference>
<reference evidence="1 2" key="1">
    <citation type="journal article" date="2020" name="Phytopathology">
        <title>A high-quality genome resource of Botrytis fragariae, a new and rapidly spreading fungal pathogen causing strawberry gray mold in the U.S.A.</title>
        <authorList>
            <person name="Wu Y."/>
            <person name="Saski C.A."/>
            <person name="Schnabel G."/>
            <person name="Xiao S."/>
            <person name="Hu M."/>
        </authorList>
    </citation>
    <scope>NUCLEOTIDE SEQUENCE [LARGE SCALE GENOMIC DNA]</scope>
    <source>
        <strain evidence="1 2">BVB16</strain>
    </source>
</reference>
<dbReference type="OrthoDB" id="10388258at2759"/>
<evidence type="ECO:0000313" key="1">
    <source>
        <dbReference type="EMBL" id="KAF5878519.1"/>
    </source>
</evidence>
<evidence type="ECO:0000313" key="2">
    <source>
        <dbReference type="Proteomes" id="UP000531561"/>
    </source>
</evidence>
<dbReference type="RefSeq" id="XP_037197463.1">
    <property type="nucleotide sequence ID" value="XM_037331130.1"/>
</dbReference>
<accession>A0A8H6END4</accession>
<dbReference type="GeneID" id="59254822"/>
<keyword evidence="2" id="KW-1185">Reference proteome</keyword>
<protein>
    <submittedName>
        <fullName evidence="1">Uncharacterized protein</fullName>
    </submittedName>
</protein>
<dbReference type="EMBL" id="JABFCT010000002">
    <property type="protein sequence ID" value="KAF5878519.1"/>
    <property type="molecule type" value="Genomic_DNA"/>
</dbReference>